<proteinExistence type="predicted"/>
<protein>
    <submittedName>
        <fullName evidence="1">Uncharacterized protein</fullName>
    </submittedName>
</protein>
<sequence>MKVARVRVTGPPAAPPVLPAWVAAPSVPEPELQAVRAISPTVRVASTAWRERTEGAPIRVERDVMESSFGLIPSVGVGALSVRETRP</sequence>
<evidence type="ECO:0000313" key="1">
    <source>
        <dbReference type="EMBL" id="GAA3695702.1"/>
    </source>
</evidence>
<gene>
    <name evidence="1" type="ORF">GCM10022399_10280</name>
</gene>
<organism evidence="1 2">
    <name type="scientific">Terrabacter ginsenosidimutans</name>
    <dbReference type="NCBI Taxonomy" id="490575"/>
    <lineage>
        <taxon>Bacteria</taxon>
        <taxon>Bacillati</taxon>
        <taxon>Actinomycetota</taxon>
        <taxon>Actinomycetes</taxon>
        <taxon>Micrococcales</taxon>
        <taxon>Intrasporangiaceae</taxon>
        <taxon>Terrabacter</taxon>
    </lineage>
</organism>
<dbReference type="EMBL" id="BAABDC010000001">
    <property type="protein sequence ID" value="GAA3695702.1"/>
    <property type="molecule type" value="Genomic_DNA"/>
</dbReference>
<name>A0ABP7CWT3_9MICO</name>
<evidence type="ECO:0000313" key="2">
    <source>
        <dbReference type="Proteomes" id="UP001501468"/>
    </source>
</evidence>
<comment type="caution">
    <text evidence="1">The sequence shown here is derived from an EMBL/GenBank/DDBJ whole genome shotgun (WGS) entry which is preliminary data.</text>
</comment>
<reference evidence="2" key="1">
    <citation type="journal article" date="2019" name="Int. J. Syst. Evol. Microbiol.">
        <title>The Global Catalogue of Microorganisms (GCM) 10K type strain sequencing project: providing services to taxonomists for standard genome sequencing and annotation.</title>
        <authorList>
            <consortium name="The Broad Institute Genomics Platform"/>
            <consortium name="The Broad Institute Genome Sequencing Center for Infectious Disease"/>
            <person name="Wu L."/>
            <person name="Ma J."/>
        </authorList>
    </citation>
    <scope>NUCLEOTIDE SEQUENCE [LARGE SCALE GENOMIC DNA]</scope>
    <source>
        <strain evidence="2">JCM 17125</strain>
    </source>
</reference>
<dbReference type="Proteomes" id="UP001501468">
    <property type="component" value="Unassembled WGS sequence"/>
</dbReference>
<accession>A0ABP7CWT3</accession>
<keyword evidence="2" id="KW-1185">Reference proteome</keyword>